<name>A0A0C2WLQ6_SERVB</name>
<accession>A0A0C2WLQ6</accession>
<dbReference type="InterPro" id="IPR032675">
    <property type="entry name" value="LRR_dom_sf"/>
</dbReference>
<dbReference type="Proteomes" id="UP000054097">
    <property type="component" value="Unassembled WGS sequence"/>
</dbReference>
<dbReference type="EMBL" id="KN824300">
    <property type="protein sequence ID" value="KIM27253.1"/>
    <property type="molecule type" value="Genomic_DNA"/>
</dbReference>
<organism evidence="1 2">
    <name type="scientific">Serendipita vermifera MAFF 305830</name>
    <dbReference type="NCBI Taxonomy" id="933852"/>
    <lineage>
        <taxon>Eukaryota</taxon>
        <taxon>Fungi</taxon>
        <taxon>Dikarya</taxon>
        <taxon>Basidiomycota</taxon>
        <taxon>Agaricomycotina</taxon>
        <taxon>Agaricomycetes</taxon>
        <taxon>Sebacinales</taxon>
        <taxon>Serendipitaceae</taxon>
        <taxon>Serendipita</taxon>
    </lineage>
</organism>
<dbReference type="OrthoDB" id="3365698at2759"/>
<dbReference type="HOGENOM" id="CLU_038400_0_0_1"/>
<gene>
    <name evidence="1" type="ORF">M408DRAFT_171514</name>
</gene>
<dbReference type="Gene3D" id="3.80.10.10">
    <property type="entry name" value="Ribonuclease Inhibitor"/>
    <property type="match status" value="1"/>
</dbReference>
<sequence>MITSGTDISTLNPSIDPQGEIESAIRAIVEPLETESKKEIEAIKLKAQAHRSELEKQIRLSRDIEQADIQVCKIRLSGEIARIRSEFYGESQSPTVGPIRGLPVEMLSYVFRYHVESGSSPWVLAKVSKLWMHTALSTPQLWSHIRVGIHGPSPALVWYVVNGRKEYSIGQKQVCSDTIQVDAALRRSGEVPLSLEFACPDWNQHSVVNSTFLKILNPPLSHRVQSLNIVDAYIPNGTIPDDTPIGPFPRLLSLKLPKNPNDWVNRLLKAVSETSHSLQVISLGGVRYLAHAFPTVEDLTLEYPQNDEMIIAILKSMPRIRKVTISSYNQEFGLELLERFLSGSEPLLCPNLEVLLLGDEFHRFSLPKGKAAPLVKKLVKVRQQIGKPLRELTIHWNFRSEVVNYA</sequence>
<reference evidence="2" key="2">
    <citation type="submission" date="2015-01" db="EMBL/GenBank/DDBJ databases">
        <title>Evolutionary Origins and Diversification of the Mycorrhizal Mutualists.</title>
        <authorList>
            <consortium name="DOE Joint Genome Institute"/>
            <consortium name="Mycorrhizal Genomics Consortium"/>
            <person name="Kohler A."/>
            <person name="Kuo A."/>
            <person name="Nagy L.G."/>
            <person name="Floudas D."/>
            <person name="Copeland A."/>
            <person name="Barry K.W."/>
            <person name="Cichocki N."/>
            <person name="Veneault-Fourrey C."/>
            <person name="LaButti K."/>
            <person name="Lindquist E.A."/>
            <person name="Lipzen A."/>
            <person name="Lundell T."/>
            <person name="Morin E."/>
            <person name="Murat C."/>
            <person name="Riley R."/>
            <person name="Ohm R."/>
            <person name="Sun H."/>
            <person name="Tunlid A."/>
            <person name="Henrissat B."/>
            <person name="Grigoriev I.V."/>
            <person name="Hibbett D.S."/>
            <person name="Martin F."/>
        </authorList>
    </citation>
    <scope>NUCLEOTIDE SEQUENCE [LARGE SCALE GENOMIC DNA]</scope>
    <source>
        <strain evidence="2">MAFF 305830</strain>
    </source>
</reference>
<protein>
    <submittedName>
        <fullName evidence="1">Uncharacterized protein</fullName>
    </submittedName>
</protein>
<reference evidence="1 2" key="1">
    <citation type="submission" date="2014-04" db="EMBL/GenBank/DDBJ databases">
        <authorList>
            <consortium name="DOE Joint Genome Institute"/>
            <person name="Kuo A."/>
            <person name="Zuccaro A."/>
            <person name="Kohler A."/>
            <person name="Nagy L.G."/>
            <person name="Floudas D."/>
            <person name="Copeland A."/>
            <person name="Barry K.W."/>
            <person name="Cichocki N."/>
            <person name="Veneault-Fourrey C."/>
            <person name="LaButti K."/>
            <person name="Lindquist E.A."/>
            <person name="Lipzen A."/>
            <person name="Lundell T."/>
            <person name="Morin E."/>
            <person name="Murat C."/>
            <person name="Sun H."/>
            <person name="Tunlid A."/>
            <person name="Henrissat B."/>
            <person name="Grigoriev I.V."/>
            <person name="Hibbett D.S."/>
            <person name="Martin F."/>
            <person name="Nordberg H.P."/>
            <person name="Cantor M.N."/>
            <person name="Hua S.X."/>
        </authorList>
    </citation>
    <scope>NUCLEOTIDE SEQUENCE [LARGE SCALE GENOMIC DNA]</scope>
    <source>
        <strain evidence="1 2">MAFF 305830</strain>
    </source>
</reference>
<evidence type="ECO:0000313" key="2">
    <source>
        <dbReference type="Proteomes" id="UP000054097"/>
    </source>
</evidence>
<keyword evidence="2" id="KW-1185">Reference proteome</keyword>
<proteinExistence type="predicted"/>
<evidence type="ECO:0000313" key="1">
    <source>
        <dbReference type="EMBL" id="KIM27253.1"/>
    </source>
</evidence>
<dbReference type="AlphaFoldDB" id="A0A0C2WLQ6"/>